<proteinExistence type="predicted"/>
<reference evidence="1 2" key="2">
    <citation type="journal article" date="2022" name="Mol. Ecol. Resour.">
        <title>The genomes of chicory, endive, great burdock and yacon provide insights into Asteraceae paleo-polyploidization history and plant inulin production.</title>
        <authorList>
            <person name="Fan W."/>
            <person name="Wang S."/>
            <person name="Wang H."/>
            <person name="Wang A."/>
            <person name="Jiang F."/>
            <person name="Liu H."/>
            <person name="Zhao H."/>
            <person name="Xu D."/>
            <person name="Zhang Y."/>
        </authorList>
    </citation>
    <scope>NUCLEOTIDE SEQUENCE [LARGE SCALE GENOMIC DNA]</scope>
    <source>
        <strain evidence="2">cv. Punajuju</strain>
        <tissue evidence="1">Leaves</tissue>
    </source>
</reference>
<gene>
    <name evidence="1" type="ORF">L2E82_23080</name>
</gene>
<evidence type="ECO:0000313" key="1">
    <source>
        <dbReference type="EMBL" id="KAI3751983.1"/>
    </source>
</evidence>
<accession>A0ACB9E090</accession>
<keyword evidence="2" id="KW-1185">Reference proteome</keyword>
<organism evidence="1 2">
    <name type="scientific">Cichorium intybus</name>
    <name type="common">Chicory</name>
    <dbReference type="NCBI Taxonomy" id="13427"/>
    <lineage>
        <taxon>Eukaryota</taxon>
        <taxon>Viridiplantae</taxon>
        <taxon>Streptophyta</taxon>
        <taxon>Embryophyta</taxon>
        <taxon>Tracheophyta</taxon>
        <taxon>Spermatophyta</taxon>
        <taxon>Magnoliopsida</taxon>
        <taxon>eudicotyledons</taxon>
        <taxon>Gunneridae</taxon>
        <taxon>Pentapetalae</taxon>
        <taxon>asterids</taxon>
        <taxon>campanulids</taxon>
        <taxon>Asterales</taxon>
        <taxon>Asteraceae</taxon>
        <taxon>Cichorioideae</taxon>
        <taxon>Cichorieae</taxon>
        <taxon>Cichoriinae</taxon>
        <taxon>Cichorium</taxon>
    </lineage>
</organism>
<name>A0ACB9E090_CICIN</name>
<sequence length="150" mass="16487">MSLPPSFALASQSIGDCFKAKYESAILHGNDKNASDRDKRIGSACQLYEAFLKSEIVLSAVDGSPLAALMILKKICDHPLLLTKIAAEDLLEEMETRLNQEDQGVAEKLPMQIAIILSIAIIKAKVYKNGPYDISPKLNAILELYVMYMA</sequence>
<dbReference type="Proteomes" id="UP001055811">
    <property type="component" value="Linkage Group LG04"/>
</dbReference>
<dbReference type="EMBL" id="CM042012">
    <property type="protein sequence ID" value="KAI3751983.1"/>
    <property type="molecule type" value="Genomic_DNA"/>
</dbReference>
<evidence type="ECO:0000313" key="2">
    <source>
        <dbReference type="Proteomes" id="UP001055811"/>
    </source>
</evidence>
<protein>
    <submittedName>
        <fullName evidence="1">Uncharacterized protein</fullName>
    </submittedName>
</protein>
<comment type="caution">
    <text evidence="1">The sequence shown here is derived from an EMBL/GenBank/DDBJ whole genome shotgun (WGS) entry which is preliminary data.</text>
</comment>
<reference evidence="2" key="1">
    <citation type="journal article" date="2022" name="Mol. Ecol. Resour.">
        <title>The genomes of chicory, endive, great burdock and yacon provide insights into Asteraceae palaeo-polyploidization history and plant inulin production.</title>
        <authorList>
            <person name="Fan W."/>
            <person name="Wang S."/>
            <person name="Wang H."/>
            <person name="Wang A."/>
            <person name="Jiang F."/>
            <person name="Liu H."/>
            <person name="Zhao H."/>
            <person name="Xu D."/>
            <person name="Zhang Y."/>
        </authorList>
    </citation>
    <scope>NUCLEOTIDE SEQUENCE [LARGE SCALE GENOMIC DNA]</scope>
    <source>
        <strain evidence="2">cv. Punajuju</strain>
    </source>
</reference>